<sequence>MKKAIISSVLLVIVLASCVPKNEDANQTIEKEIVETTKSFFFYTESNTSHVTNHDIMKGIVDQYWSDAEGGKLPKDSELIGLTEAEISERFQGEVPRYKVHYEEFINEVPVDKPNRLLWAYSIYKEDDSGMHLIFEEDPLTHDMKVIRAYIDTLSGPPASLEKFKLD</sequence>
<dbReference type="PROSITE" id="PS51257">
    <property type="entry name" value="PROKAR_LIPOPROTEIN"/>
    <property type="match status" value="1"/>
</dbReference>
<proteinExistence type="predicted"/>
<evidence type="ECO:0008006" key="4">
    <source>
        <dbReference type="Google" id="ProtNLM"/>
    </source>
</evidence>
<protein>
    <recommendedName>
        <fullName evidence="4">Lipoprotein</fullName>
    </recommendedName>
</protein>
<comment type="caution">
    <text evidence="2">The sequence shown here is derived from an EMBL/GenBank/DDBJ whole genome shotgun (WGS) entry which is preliminary data.</text>
</comment>
<evidence type="ECO:0000313" key="3">
    <source>
        <dbReference type="Proteomes" id="UP001231362"/>
    </source>
</evidence>
<dbReference type="Proteomes" id="UP001231362">
    <property type="component" value="Unassembled WGS sequence"/>
</dbReference>
<feature type="chain" id="PRO_5045684494" description="Lipoprotein" evidence="1">
    <location>
        <begin position="22"/>
        <end position="167"/>
    </location>
</feature>
<gene>
    <name evidence="2" type="ORF">J2S07_000250</name>
</gene>
<organism evidence="2 3">
    <name type="scientific">Anoxybacillus andreesenii</name>
    <dbReference type="NCBI Taxonomy" id="1325932"/>
    <lineage>
        <taxon>Bacteria</taxon>
        <taxon>Bacillati</taxon>
        <taxon>Bacillota</taxon>
        <taxon>Bacilli</taxon>
        <taxon>Bacillales</taxon>
        <taxon>Anoxybacillaceae</taxon>
        <taxon>Anoxybacillus</taxon>
    </lineage>
</organism>
<feature type="signal peptide" evidence="1">
    <location>
        <begin position="1"/>
        <end position="21"/>
    </location>
</feature>
<evidence type="ECO:0000256" key="1">
    <source>
        <dbReference type="SAM" id="SignalP"/>
    </source>
</evidence>
<keyword evidence="3" id="KW-1185">Reference proteome</keyword>
<evidence type="ECO:0000313" key="2">
    <source>
        <dbReference type="EMBL" id="MDQ0153952.1"/>
    </source>
</evidence>
<dbReference type="RefSeq" id="WP_307148574.1">
    <property type="nucleotide sequence ID" value="NZ_JAUSTU010000001.1"/>
</dbReference>
<keyword evidence="1" id="KW-0732">Signal</keyword>
<reference evidence="2 3" key="1">
    <citation type="submission" date="2023-07" db="EMBL/GenBank/DDBJ databases">
        <title>Genomic Encyclopedia of Type Strains, Phase IV (KMG-IV): sequencing the most valuable type-strain genomes for metagenomic binning, comparative biology and taxonomic classification.</title>
        <authorList>
            <person name="Goeker M."/>
        </authorList>
    </citation>
    <scope>NUCLEOTIDE SEQUENCE [LARGE SCALE GENOMIC DNA]</scope>
    <source>
        <strain evidence="2 3">DSM 23948</strain>
    </source>
</reference>
<dbReference type="EMBL" id="JAUSTU010000001">
    <property type="protein sequence ID" value="MDQ0153952.1"/>
    <property type="molecule type" value="Genomic_DNA"/>
</dbReference>
<name>A0ABT9UZ42_9BACL</name>
<accession>A0ABT9UZ42</accession>